<dbReference type="GO" id="GO:0003677">
    <property type="term" value="F:DNA binding"/>
    <property type="evidence" value="ECO:0007669"/>
    <property type="project" value="UniProtKB-UniRule"/>
</dbReference>
<dbReference type="PANTHER" id="PTHR47506:SF1">
    <property type="entry name" value="HTH-TYPE TRANSCRIPTIONAL REGULATOR YJDC"/>
    <property type="match status" value="1"/>
</dbReference>
<keyword evidence="3" id="KW-0804">Transcription</keyword>
<feature type="domain" description="HTH tetR-type" evidence="5">
    <location>
        <begin position="6"/>
        <end position="66"/>
    </location>
</feature>
<protein>
    <submittedName>
        <fullName evidence="6">TetR family transcriptional regulator</fullName>
    </submittedName>
</protein>
<evidence type="ECO:0000256" key="4">
    <source>
        <dbReference type="PROSITE-ProRule" id="PRU00335"/>
    </source>
</evidence>
<keyword evidence="7" id="KW-1185">Reference proteome</keyword>
<dbReference type="EMBL" id="BFFO01000001">
    <property type="protein sequence ID" value="GBG96092.1"/>
    <property type="molecule type" value="Genomic_DNA"/>
</dbReference>
<dbReference type="PROSITE" id="PS50977">
    <property type="entry name" value="HTH_TETR_2"/>
    <property type="match status" value="1"/>
</dbReference>
<evidence type="ECO:0000256" key="1">
    <source>
        <dbReference type="ARBA" id="ARBA00023015"/>
    </source>
</evidence>
<evidence type="ECO:0000259" key="5">
    <source>
        <dbReference type="PROSITE" id="PS50977"/>
    </source>
</evidence>
<dbReference type="OrthoDB" id="9814200at2"/>
<evidence type="ECO:0000256" key="3">
    <source>
        <dbReference type="ARBA" id="ARBA00023163"/>
    </source>
</evidence>
<keyword evidence="2 4" id="KW-0238">DNA-binding</keyword>
<dbReference type="Gene3D" id="1.10.10.60">
    <property type="entry name" value="Homeodomain-like"/>
    <property type="match status" value="1"/>
</dbReference>
<organism evidence="6 7">
    <name type="scientific">Lactococcus termiticola</name>
    <dbReference type="NCBI Taxonomy" id="2169526"/>
    <lineage>
        <taxon>Bacteria</taxon>
        <taxon>Bacillati</taxon>
        <taxon>Bacillota</taxon>
        <taxon>Bacilli</taxon>
        <taxon>Lactobacillales</taxon>
        <taxon>Streptococcaceae</taxon>
        <taxon>Lactococcus</taxon>
    </lineage>
</organism>
<accession>A0A2R5HDJ9</accession>
<name>A0A2R5HDJ9_9LACT</name>
<dbReference type="PANTHER" id="PTHR47506">
    <property type="entry name" value="TRANSCRIPTIONAL REGULATORY PROTEIN"/>
    <property type="match status" value="1"/>
</dbReference>
<sequence>MGRRKSFDEDLVLEQAGKCFARYGFEACSLDQLVEETGLLRGSLYAAFGSKRGIFLASLARAMAKEKHPMSMELILVAMMELSARDEAIREQLEAYLKGKGPDFTRELGACLLERGKLEMKDEKRGKKNGK</sequence>
<evidence type="ECO:0000313" key="6">
    <source>
        <dbReference type="EMBL" id="GBG96092.1"/>
    </source>
</evidence>
<dbReference type="InterPro" id="IPR001647">
    <property type="entry name" value="HTH_TetR"/>
</dbReference>
<reference evidence="6 7" key="1">
    <citation type="journal article" date="2018" name="Genome Announc.">
        <title>Draft Genome Sequence of Lactococcus sp. Strain NtB2 (JCM 32569), Isolated from the Gut of the Higher Termite Nasutitermes takasagoensis.</title>
        <authorList>
            <person name="Noda S."/>
            <person name="Aihara C."/>
            <person name="Yuki M."/>
            <person name="Ohkuma M."/>
        </authorList>
    </citation>
    <scope>NUCLEOTIDE SEQUENCE [LARGE SCALE GENOMIC DNA]</scope>
    <source>
        <strain evidence="6 7">NtB2</strain>
    </source>
</reference>
<dbReference type="Proteomes" id="UP000245021">
    <property type="component" value="Unassembled WGS sequence"/>
</dbReference>
<evidence type="ECO:0000256" key="2">
    <source>
        <dbReference type="ARBA" id="ARBA00023125"/>
    </source>
</evidence>
<evidence type="ECO:0000313" key="7">
    <source>
        <dbReference type="Proteomes" id="UP000245021"/>
    </source>
</evidence>
<proteinExistence type="predicted"/>
<dbReference type="InterPro" id="IPR009057">
    <property type="entry name" value="Homeodomain-like_sf"/>
</dbReference>
<feature type="DNA-binding region" description="H-T-H motif" evidence="4">
    <location>
        <begin position="29"/>
        <end position="48"/>
    </location>
</feature>
<keyword evidence="1" id="KW-0805">Transcription regulation</keyword>
<dbReference type="SUPFAM" id="SSF46689">
    <property type="entry name" value="Homeodomain-like"/>
    <property type="match status" value="1"/>
</dbReference>
<dbReference type="AlphaFoldDB" id="A0A2R5HDJ9"/>
<comment type="caution">
    <text evidence="6">The sequence shown here is derived from an EMBL/GenBank/DDBJ whole genome shotgun (WGS) entry which is preliminary data.</text>
</comment>
<dbReference type="Pfam" id="PF00440">
    <property type="entry name" value="TetR_N"/>
    <property type="match status" value="1"/>
</dbReference>
<dbReference type="RefSeq" id="WP_109245075.1">
    <property type="nucleotide sequence ID" value="NZ_BFFO01000001.1"/>
</dbReference>
<gene>
    <name evidence="6" type="ORF">NtB2_00196</name>
</gene>